<feature type="compositionally biased region" description="Low complexity" evidence="1">
    <location>
        <begin position="260"/>
        <end position="270"/>
    </location>
</feature>
<name>A0A3M7KRF4_AUXPR</name>
<feature type="region of interest" description="Disordered" evidence="1">
    <location>
        <begin position="320"/>
        <end position="362"/>
    </location>
</feature>
<comment type="caution">
    <text evidence="2">The sequence shown here is derived from an EMBL/GenBank/DDBJ whole genome shotgun (WGS) entry which is preliminary data.</text>
</comment>
<evidence type="ECO:0000313" key="2">
    <source>
        <dbReference type="EMBL" id="RMZ52325.1"/>
    </source>
</evidence>
<feature type="compositionally biased region" description="Low complexity" evidence="1">
    <location>
        <begin position="287"/>
        <end position="300"/>
    </location>
</feature>
<gene>
    <name evidence="2" type="ORF">APUTEX25_005078</name>
</gene>
<dbReference type="EMBL" id="QOKY01000209">
    <property type="protein sequence ID" value="RMZ52325.1"/>
    <property type="molecule type" value="Genomic_DNA"/>
</dbReference>
<feature type="region of interest" description="Disordered" evidence="1">
    <location>
        <begin position="473"/>
        <end position="500"/>
    </location>
</feature>
<feature type="region of interest" description="Disordered" evidence="1">
    <location>
        <begin position="260"/>
        <end position="300"/>
    </location>
</feature>
<feature type="region of interest" description="Disordered" evidence="1">
    <location>
        <begin position="421"/>
        <end position="454"/>
    </location>
</feature>
<feature type="compositionally biased region" description="Low complexity" evidence="1">
    <location>
        <begin position="142"/>
        <end position="200"/>
    </location>
</feature>
<feature type="compositionally biased region" description="Low complexity" evidence="1">
    <location>
        <begin position="434"/>
        <end position="452"/>
    </location>
</feature>
<accession>A0A3M7KRF4</accession>
<feature type="compositionally biased region" description="Basic residues" evidence="1">
    <location>
        <begin position="107"/>
        <end position="123"/>
    </location>
</feature>
<proteinExistence type="predicted"/>
<evidence type="ECO:0000313" key="3">
    <source>
        <dbReference type="Proteomes" id="UP000279271"/>
    </source>
</evidence>
<dbReference type="AlphaFoldDB" id="A0A3M7KRF4"/>
<feature type="region of interest" description="Disordered" evidence="1">
    <location>
        <begin position="42"/>
        <end position="229"/>
    </location>
</feature>
<organism evidence="2 3">
    <name type="scientific">Auxenochlorella protothecoides</name>
    <name type="common">Green microalga</name>
    <name type="synonym">Chlorella protothecoides</name>
    <dbReference type="NCBI Taxonomy" id="3075"/>
    <lineage>
        <taxon>Eukaryota</taxon>
        <taxon>Viridiplantae</taxon>
        <taxon>Chlorophyta</taxon>
        <taxon>core chlorophytes</taxon>
        <taxon>Trebouxiophyceae</taxon>
        <taxon>Chlorellales</taxon>
        <taxon>Chlorellaceae</taxon>
        <taxon>Auxenochlorella</taxon>
    </lineage>
</organism>
<protein>
    <submittedName>
        <fullName evidence="2">Uncharacterized protein</fullName>
    </submittedName>
</protein>
<dbReference type="Proteomes" id="UP000279271">
    <property type="component" value="Unassembled WGS sequence"/>
</dbReference>
<reference evidence="3" key="1">
    <citation type="journal article" date="2018" name="Algal Res.">
        <title>Characterization of plant carbon substrate utilization by Auxenochlorella protothecoides.</title>
        <authorList>
            <person name="Vogler B.W."/>
            <person name="Starkenburg S.R."/>
            <person name="Sudasinghe N."/>
            <person name="Schambach J.Y."/>
            <person name="Rollin J.A."/>
            <person name="Pattathil S."/>
            <person name="Barry A.N."/>
        </authorList>
    </citation>
    <scope>NUCLEOTIDE SEQUENCE [LARGE SCALE GENOMIC DNA]</scope>
    <source>
        <strain evidence="3">UTEX 25</strain>
    </source>
</reference>
<sequence>MPSPPPLHSADLQRGAQRCRGAGNLDLVACSRCNKVLMRAAADAHAATCRASGGVLSRPAPPPRGGKRSRSQSFEPTPFAAVRASPPAPSKDPLDEQPGSPLLVPPKHARGKRSVTPQRKRQYRVAVPAGGMALNPAPPPAQARAAPRPRVPAVDAAPQAALMRPEAQYQQHQARYQGQAVAVQPRPAGPGSASQPGSSGPAPPPRPPGVGGDHDTAGAPPAPDPRPLQMLADLTPAQRQQLLLHHAILMQRQRQVALQAQQAGLPGQRGSLPAQGPLRLQPTGPRQTAQAQAQQAQQQRHAAQLFAAQQARMFAPGQAPAVVSGRPLPGPHPVRQGSSTLPPAASAPLPPAGGPGWAPVQRPGAGGCAPHAFLGFQTPYGAAAAYGIPPPQHLRGQVRPADPAPSVPAAALSYGDLIRRCSPTPELSGTPSLPNGASPHASGGGAAEAASPFLPSTGDWSLPHFSHASPSLTQLLRGGSGAQQSQGPLVFVPDISPGAG</sequence>
<evidence type="ECO:0000256" key="1">
    <source>
        <dbReference type="SAM" id="MobiDB-lite"/>
    </source>
</evidence>
<feature type="compositionally biased region" description="Low complexity" evidence="1">
    <location>
        <begin position="42"/>
        <end position="51"/>
    </location>
</feature>